<dbReference type="GO" id="GO:0016874">
    <property type="term" value="F:ligase activity"/>
    <property type="evidence" value="ECO:0007669"/>
    <property type="project" value="UniProtKB-KW"/>
</dbReference>
<dbReference type="PANTHER" id="PTHR43859:SF4">
    <property type="entry name" value="BUTANOATE--COA LIGASE AAE1-RELATED"/>
    <property type="match status" value="1"/>
</dbReference>
<evidence type="ECO:0000256" key="6">
    <source>
        <dbReference type="ARBA" id="ARBA00066616"/>
    </source>
</evidence>
<dbReference type="Gene3D" id="3.40.50.12780">
    <property type="entry name" value="N-terminal domain of ligase-like"/>
    <property type="match status" value="1"/>
</dbReference>
<evidence type="ECO:0000256" key="5">
    <source>
        <dbReference type="ARBA" id="ARBA00051915"/>
    </source>
</evidence>
<dbReference type="Gene3D" id="3.30.300.30">
    <property type="match status" value="1"/>
</dbReference>
<feature type="domain" description="AMP-binding enzyme C-terminal" evidence="8">
    <location>
        <begin position="93"/>
        <end position="168"/>
    </location>
</feature>
<keyword evidence="2" id="KW-0436">Ligase</keyword>
<dbReference type="EC" id="6.2.1.44" evidence="6"/>
<dbReference type="SUPFAM" id="SSF56801">
    <property type="entry name" value="Acetyl-CoA synthetase-like"/>
    <property type="match status" value="1"/>
</dbReference>
<dbReference type="InterPro" id="IPR042099">
    <property type="entry name" value="ANL_N_sf"/>
</dbReference>
<dbReference type="GO" id="GO:0006631">
    <property type="term" value="P:fatty acid metabolic process"/>
    <property type="evidence" value="ECO:0007669"/>
    <property type="project" value="UniProtKB-KW"/>
</dbReference>
<dbReference type="RefSeq" id="WP_066504093.1">
    <property type="nucleotide sequence ID" value="NZ_LNCU01000039.1"/>
</dbReference>
<dbReference type="Proteomes" id="UP000057737">
    <property type="component" value="Unassembled WGS sequence"/>
</dbReference>
<evidence type="ECO:0000313" key="10">
    <source>
        <dbReference type="Proteomes" id="UP000057737"/>
    </source>
</evidence>
<protein>
    <recommendedName>
        <fullName evidence="7">3-methylmercaptopropionyl-CoA ligase</fullName>
        <ecNumber evidence="6">6.2.1.44</ecNumber>
    </recommendedName>
</protein>
<evidence type="ECO:0000256" key="4">
    <source>
        <dbReference type="ARBA" id="ARBA00023098"/>
    </source>
</evidence>
<gene>
    <name evidence="9" type="ORF">AS156_36535</name>
</gene>
<dbReference type="PANTHER" id="PTHR43859">
    <property type="entry name" value="ACYL-ACTIVATING ENZYME"/>
    <property type="match status" value="1"/>
</dbReference>
<sequence length="180" mass="20458">MAGVPLPLVDLRLWDDEGERPWDGKSVGEIQVRGPFIAGSYHEVPVTRDKFTEDGWLRTGDVASIDQLGFVRITDRTKDLIKSGGEWISSADLENALMEHPAVPEAAVIAIPDDKWSERPLACVVLEPGEQFEESELNEHLLAKSFARWQLLERYEIIDSIPRNSTGKFWKVKLRERFSK</sequence>
<evidence type="ECO:0000259" key="8">
    <source>
        <dbReference type="Pfam" id="PF13193"/>
    </source>
</evidence>
<dbReference type="Pfam" id="PF13193">
    <property type="entry name" value="AMP-binding_C"/>
    <property type="match status" value="1"/>
</dbReference>
<evidence type="ECO:0000256" key="2">
    <source>
        <dbReference type="ARBA" id="ARBA00022598"/>
    </source>
</evidence>
<keyword evidence="3" id="KW-0276">Fatty acid metabolism</keyword>
<accession>A0A109K026</accession>
<keyword evidence="10" id="KW-1185">Reference proteome</keyword>
<dbReference type="AlphaFoldDB" id="A0A109K026"/>
<keyword evidence="4" id="KW-0443">Lipid metabolism</keyword>
<reference evidence="9 10" key="1">
    <citation type="submission" date="2015-11" db="EMBL/GenBank/DDBJ databases">
        <title>Draft Genome Sequence of the Strain BR 10303 (Bradyrhizobium sp.) isolated from nodules of Centrolobium paraense.</title>
        <authorList>
            <person name="Zelli J.E."/>
            <person name="Simoes-Araujo J.L."/>
            <person name="Barauna A.C."/>
            <person name="Silva K."/>
        </authorList>
    </citation>
    <scope>NUCLEOTIDE SEQUENCE [LARGE SCALE GENOMIC DNA]</scope>
    <source>
        <strain evidence="9 10">BR 10303</strain>
    </source>
</reference>
<name>A0A109K026_9BRAD</name>
<evidence type="ECO:0000256" key="1">
    <source>
        <dbReference type="ARBA" id="ARBA00006432"/>
    </source>
</evidence>
<dbReference type="InterPro" id="IPR045851">
    <property type="entry name" value="AMP-bd_C_sf"/>
</dbReference>
<organism evidence="9 10">
    <name type="scientific">Bradyrhizobium macuxiense</name>
    <dbReference type="NCBI Taxonomy" id="1755647"/>
    <lineage>
        <taxon>Bacteria</taxon>
        <taxon>Pseudomonadati</taxon>
        <taxon>Pseudomonadota</taxon>
        <taxon>Alphaproteobacteria</taxon>
        <taxon>Hyphomicrobiales</taxon>
        <taxon>Nitrobacteraceae</taxon>
        <taxon>Bradyrhizobium</taxon>
    </lineage>
</organism>
<comment type="caution">
    <text evidence="9">The sequence shown here is derived from an EMBL/GenBank/DDBJ whole genome shotgun (WGS) entry which is preliminary data.</text>
</comment>
<evidence type="ECO:0000256" key="7">
    <source>
        <dbReference type="ARBA" id="ARBA00067668"/>
    </source>
</evidence>
<dbReference type="EMBL" id="LNCU01000039">
    <property type="protein sequence ID" value="KWV58298.1"/>
    <property type="molecule type" value="Genomic_DNA"/>
</dbReference>
<evidence type="ECO:0000256" key="3">
    <source>
        <dbReference type="ARBA" id="ARBA00022832"/>
    </source>
</evidence>
<comment type="similarity">
    <text evidence="1">Belongs to the ATP-dependent AMP-binding enzyme family.</text>
</comment>
<comment type="catalytic activity">
    <reaction evidence="5">
        <text>3-(methylsulfanyl)propanoate + ATP + CoA = 3-(methylsulfanyl)propanoyl-CoA + AMP + diphosphate</text>
        <dbReference type="Rhea" id="RHEA:43052"/>
        <dbReference type="ChEBI" id="CHEBI:30616"/>
        <dbReference type="ChEBI" id="CHEBI:33019"/>
        <dbReference type="ChEBI" id="CHEBI:49016"/>
        <dbReference type="ChEBI" id="CHEBI:57287"/>
        <dbReference type="ChEBI" id="CHEBI:82815"/>
        <dbReference type="ChEBI" id="CHEBI:456215"/>
        <dbReference type="EC" id="6.2.1.44"/>
    </reaction>
    <physiologicalReaction direction="left-to-right" evidence="5">
        <dbReference type="Rhea" id="RHEA:43053"/>
    </physiologicalReaction>
</comment>
<dbReference type="InterPro" id="IPR025110">
    <property type="entry name" value="AMP-bd_C"/>
</dbReference>
<dbReference type="FunFam" id="3.30.300.30:FF:000008">
    <property type="entry name" value="2,3-dihydroxybenzoate-AMP ligase"/>
    <property type="match status" value="1"/>
</dbReference>
<evidence type="ECO:0000313" key="9">
    <source>
        <dbReference type="EMBL" id="KWV58298.1"/>
    </source>
</evidence>
<proteinExistence type="inferred from homology"/>